<evidence type="ECO:0000256" key="8">
    <source>
        <dbReference type="ARBA" id="ARBA00023117"/>
    </source>
</evidence>
<sequence>MSNLCWNILDDGYSTSHPLCGDISLGNVSALLDETYFADTLIRWSNRNGMRKPEKKDEVPKSYILKVSATRLCWSMLLIDEYDSPPIRNNVELIKVTVMKVTSKEEDSTDDRKWKKLALYSRCASCTCDGWKRAGNGDSLYDGDEEWMRDTPFNAACRRCNHSLGKHVENVQKKKEREVRSLLSLITDAENMHRRLKGDDSPEVLQVVLMLLNMYKKAISAGRCKKFFESPFGSPPFEPLSITKIVCNFVVVKNEGKRREIEAEIETASTFLRALNEWSIPVPSSSEASGKEDSLERRILFARWLLFCSLPREYKSLQRFQLVNTFGRKLLLLFVPRLINDLQRCRGVLDEALLDNVLEFGSDLLTALIENDSISDPLTTYALPDGIRTPSAKRGHSVWNVSNGHLSETASECSEESGRGKRETLSAFDDIDDETMERIVAHTELKAKIPKGITYKMDAFEMDAARSETSRREESMGVISFHVISNRMELDPCQSKVKLSWLLQLQHLFSAQLPRMPKEYITRLVFDYRHKNLVVVKKRRSVIGGICFRQFPAQGFCEIVFCAITANEQVKGYGTHMMNHLKDYHVGTCHIYHFLTYADEFAIGYFKKQGFSENITIDREKYHGFIKDYESATLMGCQLHPRQSFYFINYLHQIVYTDFAIEGKMLKELFESAVKERQIPDTNRKYGGIEHIFEEHRGSEVPSSEVPGLEHFPEGPPHSEDFEVRIRSVLNKLKADKSAWPFLKPVDPEEVKEYYDYITYPIDLKTITERFKHKYYVHERLFIADIRRMFSNCFKFNAVDTLYYKAGYDLCVIAHALVKAAFPNSDIFPEIPNAEPEC</sequence>
<keyword evidence="18" id="KW-1185">Reference proteome</keyword>
<evidence type="ECO:0000256" key="4">
    <source>
        <dbReference type="ARBA" id="ARBA00013184"/>
    </source>
</evidence>
<dbReference type="EC" id="2.3.1.48" evidence="4"/>
<evidence type="ECO:0000259" key="16">
    <source>
        <dbReference type="PROSITE" id="PS50014"/>
    </source>
</evidence>
<evidence type="ECO:0000256" key="6">
    <source>
        <dbReference type="ARBA" id="ARBA00022853"/>
    </source>
</evidence>
<accession>A0A9J2P4Q4</accession>
<dbReference type="InterPro" id="IPR000182">
    <property type="entry name" value="GNAT_dom"/>
</dbReference>
<proteinExistence type="inferred from homology"/>
<evidence type="ECO:0000313" key="18">
    <source>
        <dbReference type="Proteomes" id="UP000036681"/>
    </source>
</evidence>
<evidence type="ECO:0000256" key="1">
    <source>
        <dbReference type="ARBA" id="ARBA00004123"/>
    </source>
</evidence>
<dbReference type="Gene3D" id="3.40.630.30">
    <property type="match status" value="1"/>
</dbReference>
<keyword evidence="11" id="KW-0206">Cytoskeleton</keyword>
<dbReference type="SMART" id="SM00297">
    <property type="entry name" value="BROMO"/>
    <property type="match status" value="1"/>
</dbReference>
<dbReference type="InterPro" id="IPR037800">
    <property type="entry name" value="GCN5"/>
</dbReference>
<evidence type="ECO:0000256" key="14">
    <source>
        <dbReference type="ARBA" id="ARBA00048940"/>
    </source>
</evidence>
<evidence type="ECO:0000256" key="7">
    <source>
        <dbReference type="ARBA" id="ARBA00023015"/>
    </source>
</evidence>
<keyword evidence="7" id="KW-0805">Transcription regulation</keyword>
<feature type="domain" description="N-acetyltransferase" evidence="17">
    <location>
        <begin position="488"/>
        <end position="640"/>
    </location>
</feature>
<dbReference type="PANTHER" id="PTHR45750">
    <property type="entry name" value="GH11602P"/>
    <property type="match status" value="1"/>
</dbReference>
<comment type="similarity">
    <text evidence="3">Belongs to the acetyltransferase family. GCN5 subfamily.</text>
</comment>
<keyword evidence="6" id="KW-0156">Chromatin regulator</keyword>
<dbReference type="AlphaFoldDB" id="A0A9J2P4Q4"/>
<dbReference type="GO" id="GO:0140672">
    <property type="term" value="C:ATAC complex"/>
    <property type="evidence" value="ECO:0007669"/>
    <property type="project" value="TreeGrafter"/>
</dbReference>
<dbReference type="PROSITE" id="PS50014">
    <property type="entry name" value="BROMODOMAIN_2"/>
    <property type="match status" value="1"/>
</dbReference>
<dbReference type="WBParaSite" id="ALUE_0000437301-mRNA-1">
    <property type="protein sequence ID" value="ALUE_0000437301-mRNA-1"/>
    <property type="gene ID" value="ALUE_0000437301"/>
</dbReference>
<dbReference type="Gene3D" id="1.20.920.10">
    <property type="entry name" value="Bromodomain-like"/>
    <property type="match status" value="1"/>
</dbReference>
<dbReference type="PROSITE" id="PS00633">
    <property type="entry name" value="BROMODOMAIN_1"/>
    <property type="match status" value="1"/>
</dbReference>
<evidence type="ECO:0000256" key="9">
    <source>
        <dbReference type="ARBA" id="ARBA00023159"/>
    </source>
</evidence>
<dbReference type="PANTHER" id="PTHR45750:SF3">
    <property type="entry name" value="HISTONE ACETYLTRANSFERASE"/>
    <property type="match status" value="1"/>
</dbReference>
<dbReference type="CDD" id="cd05509">
    <property type="entry name" value="Bromo_gcn5_like"/>
    <property type="match status" value="1"/>
</dbReference>
<protein>
    <recommendedName>
        <fullName evidence="4">histone acetyltransferase</fullName>
        <ecNumber evidence="4">2.3.1.48</ecNumber>
    </recommendedName>
</protein>
<evidence type="ECO:0000259" key="17">
    <source>
        <dbReference type="PROSITE" id="PS51186"/>
    </source>
</evidence>
<reference evidence="19" key="1">
    <citation type="submission" date="2023-03" db="UniProtKB">
        <authorList>
            <consortium name="WormBaseParasite"/>
        </authorList>
    </citation>
    <scope>IDENTIFICATION</scope>
</reference>
<dbReference type="GO" id="GO:0043992">
    <property type="term" value="F:histone H3K9 acetyltransferase activity"/>
    <property type="evidence" value="ECO:0007669"/>
    <property type="project" value="UniProtKB-ARBA"/>
</dbReference>
<keyword evidence="10" id="KW-0804">Transcription</keyword>
<keyword evidence="8 15" id="KW-0103">Bromodomain</keyword>
<dbReference type="Pfam" id="PF00583">
    <property type="entry name" value="Acetyltransf_1"/>
    <property type="match status" value="1"/>
</dbReference>
<dbReference type="SUPFAM" id="SSF47370">
    <property type="entry name" value="Bromodomain"/>
    <property type="match status" value="1"/>
</dbReference>
<keyword evidence="9" id="KW-0010">Activator</keyword>
<dbReference type="InterPro" id="IPR036427">
    <property type="entry name" value="Bromodomain-like_sf"/>
</dbReference>
<dbReference type="InterPro" id="IPR009464">
    <property type="entry name" value="PCAF_N"/>
</dbReference>
<dbReference type="Pfam" id="PF06466">
    <property type="entry name" value="PCAF_N"/>
    <property type="match status" value="1"/>
</dbReference>
<evidence type="ECO:0000256" key="12">
    <source>
        <dbReference type="ARBA" id="ARBA00023242"/>
    </source>
</evidence>
<dbReference type="PRINTS" id="PR00503">
    <property type="entry name" value="BROMODOMAIN"/>
</dbReference>
<comment type="catalytic activity">
    <reaction evidence="14">
        <text>L-lysyl-[histone] + acetyl-CoA = N(6)-acetyl-L-lysyl-[histone] + CoA + H(+)</text>
        <dbReference type="Rhea" id="RHEA:21992"/>
        <dbReference type="Rhea" id="RHEA-COMP:9845"/>
        <dbReference type="Rhea" id="RHEA-COMP:11338"/>
        <dbReference type="ChEBI" id="CHEBI:15378"/>
        <dbReference type="ChEBI" id="CHEBI:29969"/>
        <dbReference type="ChEBI" id="CHEBI:57287"/>
        <dbReference type="ChEBI" id="CHEBI:57288"/>
        <dbReference type="ChEBI" id="CHEBI:61930"/>
        <dbReference type="EC" id="2.3.1.48"/>
    </reaction>
    <physiologicalReaction direction="left-to-right" evidence="14">
        <dbReference type="Rhea" id="RHEA:21993"/>
    </physiologicalReaction>
</comment>
<name>A0A9J2P4Q4_ASCLU</name>
<evidence type="ECO:0000256" key="15">
    <source>
        <dbReference type="PROSITE-ProRule" id="PRU00035"/>
    </source>
</evidence>
<keyword evidence="13" id="KW-0012">Acyltransferase</keyword>
<dbReference type="GO" id="GO:0045944">
    <property type="term" value="P:positive regulation of transcription by RNA polymerase II"/>
    <property type="evidence" value="ECO:0007669"/>
    <property type="project" value="TreeGrafter"/>
</dbReference>
<keyword evidence="12" id="KW-0539">Nucleus</keyword>
<comment type="subcellular location">
    <subcellularLocation>
        <location evidence="2">Cytoplasm</location>
        <location evidence="2">Cytoskeleton</location>
        <location evidence="2">Microtubule organizing center</location>
        <location evidence="2">Centrosome</location>
    </subcellularLocation>
    <subcellularLocation>
        <location evidence="1">Nucleus</location>
    </subcellularLocation>
</comment>
<dbReference type="Pfam" id="PF00439">
    <property type="entry name" value="Bromodomain"/>
    <property type="match status" value="1"/>
</dbReference>
<evidence type="ECO:0000256" key="2">
    <source>
        <dbReference type="ARBA" id="ARBA00004300"/>
    </source>
</evidence>
<dbReference type="GO" id="GO:0005813">
    <property type="term" value="C:centrosome"/>
    <property type="evidence" value="ECO:0007669"/>
    <property type="project" value="UniProtKB-SubCell"/>
</dbReference>
<dbReference type="InterPro" id="IPR018359">
    <property type="entry name" value="Bromodomain_CS"/>
</dbReference>
<keyword evidence="11" id="KW-0963">Cytoplasm</keyword>
<feature type="domain" description="Bromo" evidence="16">
    <location>
        <begin position="734"/>
        <end position="804"/>
    </location>
</feature>
<keyword evidence="5" id="KW-0808">Transferase</keyword>
<dbReference type="GO" id="GO:0005634">
    <property type="term" value="C:nucleus"/>
    <property type="evidence" value="ECO:0007669"/>
    <property type="project" value="UniProtKB-SubCell"/>
</dbReference>
<evidence type="ECO:0000256" key="3">
    <source>
        <dbReference type="ARBA" id="ARBA00008607"/>
    </source>
</evidence>
<dbReference type="PROSITE" id="PS51186">
    <property type="entry name" value="GNAT"/>
    <property type="match status" value="1"/>
</dbReference>
<evidence type="ECO:0000256" key="11">
    <source>
        <dbReference type="ARBA" id="ARBA00023212"/>
    </source>
</evidence>
<dbReference type="InterPro" id="IPR001487">
    <property type="entry name" value="Bromodomain"/>
</dbReference>
<dbReference type="Proteomes" id="UP000036681">
    <property type="component" value="Unplaced"/>
</dbReference>
<organism evidence="18 19">
    <name type="scientific">Ascaris lumbricoides</name>
    <name type="common">Giant roundworm</name>
    <dbReference type="NCBI Taxonomy" id="6252"/>
    <lineage>
        <taxon>Eukaryota</taxon>
        <taxon>Metazoa</taxon>
        <taxon>Ecdysozoa</taxon>
        <taxon>Nematoda</taxon>
        <taxon>Chromadorea</taxon>
        <taxon>Rhabditida</taxon>
        <taxon>Spirurina</taxon>
        <taxon>Ascaridomorpha</taxon>
        <taxon>Ascaridoidea</taxon>
        <taxon>Ascarididae</taxon>
        <taxon>Ascaris</taxon>
    </lineage>
</organism>
<evidence type="ECO:0000313" key="19">
    <source>
        <dbReference type="WBParaSite" id="ALUE_0000437301-mRNA-1"/>
    </source>
</evidence>
<dbReference type="InterPro" id="IPR016181">
    <property type="entry name" value="Acyl_CoA_acyltransferase"/>
</dbReference>
<dbReference type="SUPFAM" id="SSF55729">
    <property type="entry name" value="Acyl-CoA N-acyltransferases (Nat)"/>
    <property type="match status" value="1"/>
</dbReference>
<evidence type="ECO:0000256" key="5">
    <source>
        <dbReference type="ARBA" id="ARBA00022679"/>
    </source>
</evidence>
<evidence type="ECO:0000256" key="10">
    <source>
        <dbReference type="ARBA" id="ARBA00023163"/>
    </source>
</evidence>
<evidence type="ECO:0000256" key="13">
    <source>
        <dbReference type="ARBA" id="ARBA00023315"/>
    </source>
</evidence>